<accession>A0ABN7NNS3</accession>
<evidence type="ECO:0000313" key="2">
    <source>
        <dbReference type="Proteomes" id="UP001153148"/>
    </source>
</evidence>
<gene>
    <name evidence="1" type="ORF">TPAB3V08_LOCUS2065</name>
</gene>
<organism evidence="1 2">
    <name type="scientific">Timema podura</name>
    <name type="common">Walking stick</name>
    <dbReference type="NCBI Taxonomy" id="61482"/>
    <lineage>
        <taxon>Eukaryota</taxon>
        <taxon>Metazoa</taxon>
        <taxon>Ecdysozoa</taxon>
        <taxon>Arthropoda</taxon>
        <taxon>Hexapoda</taxon>
        <taxon>Insecta</taxon>
        <taxon>Pterygota</taxon>
        <taxon>Neoptera</taxon>
        <taxon>Polyneoptera</taxon>
        <taxon>Phasmatodea</taxon>
        <taxon>Timematodea</taxon>
        <taxon>Timematoidea</taxon>
        <taxon>Timematidae</taxon>
        <taxon>Timema</taxon>
    </lineage>
</organism>
<reference evidence="1" key="1">
    <citation type="submission" date="2021-03" db="EMBL/GenBank/DDBJ databases">
        <authorList>
            <person name="Tran Van P."/>
        </authorList>
    </citation>
    <scope>NUCLEOTIDE SEQUENCE</scope>
</reference>
<proteinExistence type="predicted"/>
<dbReference type="EMBL" id="CAJPIN010002027">
    <property type="protein sequence ID" value="CAG2055052.1"/>
    <property type="molecule type" value="Genomic_DNA"/>
</dbReference>
<keyword evidence="2" id="KW-1185">Reference proteome</keyword>
<dbReference type="Proteomes" id="UP001153148">
    <property type="component" value="Unassembled WGS sequence"/>
</dbReference>
<protein>
    <submittedName>
        <fullName evidence="1">Uncharacterized protein</fullName>
    </submittedName>
</protein>
<evidence type="ECO:0000313" key="1">
    <source>
        <dbReference type="EMBL" id="CAG2055052.1"/>
    </source>
</evidence>
<name>A0ABN7NNS3_TIMPD</name>
<sequence>MQSLIQNSDNFSILALKSWTFPMVTEFSCRRLSSTSESSSANKFLEQTTKLSSVYVSTIPVVLNQVLKFPPSQIIHGREPACTNRTPPHRQHQLESGSMLDGIAGCTRTNNVGIGVSANIGGTEIPSNLSAVAHVPIISVSVPVPVPVPISVV</sequence>
<feature type="non-terminal residue" evidence="1">
    <location>
        <position position="153"/>
    </location>
</feature>
<comment type="caution">
    <text evidence="1">The sequence shown here is derived from an EMBL/GenBank/DDBJ whole genome shotgun (WGS) entry which is preliminary data.</text>
</comment>